<dbReference type="InterPro" id="IPR013762">
    <property type="entry name" value="Integrase-like_cat_sf"/>
</dbReference>
<comment type="similarity">
    <text evidence="1">Belongs to the 'phage' integrase family.</text>
</comment>
<dbReference type="InterPro" id="IPR011010">
    <property type="entry name" value="DNA_brk_join_enz"/>
</dbReference>
<evidence type="ECO:0000256" key="3">
    <source>
        <dbReference type="ARBA" id="ARBA00023125"/>
    </source>
</evidence>
<name>A0ABX1I293_9VIBR</name>
<dbReference type="Pfam" id="PF00589">
    <property type="entry name" value="Phage_integrase"/>
    <property type="match status" value="1"/>
</dbReference>
<organism evidence="6 7">
    <name type="scientific">Vibrio chemaguriensis</name>
    <dbReference type="NCBI Taxonomy" id="2527672"/>
    <lineage>
        <taxon>Bacteria</taxon>
        <taxon>Pseudomonadati</taxon>
        <taxon>Pseudomonadota</taxon>
        <taxon>Gammaproteobacteria</taxon>
        <taxon>Vibrionales</taxon>
        <taxon>Vibrionaceae</taxon>
        <taxon>Vibrio</taxon>
    </lineage>
</organism>
<dbReference type="RefSeq" id="WP_193448486.1">
    <property type="nucleotide sequence ID" value="NZ_SHOE01000041.1"/>
</dbReference>
<keyword evidence="2" id="KW-0229">DNA integration</keyword>
<dbReference type="CDD" id="cd01184">
    <property type="entry name" value="INT_C_like_1"/>
    <property type="match status" value="1"/>
</dbReference>
<keyword evidence="7" id="KW-1185">Reference proteome</keyword>
<evidence type="ECO:0000256" key="4">
    <source>
        <dbReference type="ARBA" id="ARBA00023172"/>
    </source>
</evidence>
<gene>
    <name evidence="6" type="ORF">EX191_22820</name>
</gene>
<dbReference type="InterPro" id="IPR002104">
    <property type="entry name" value="Integrase_catalytic"/>
</dbReference>
<dbReference type="PANTHER" id="PTHR30349:SF41">
    <property type="entry name" value="INTEGRASE_RECOMBINASE PROTEIN MJ0367-RELATED"/>
    <property type="match status" value="1"/>
</dbReference>
<proteinExistence type="inferred from homology"/>
<reference evidence="6 7" key="1">
    <citation type="journal article" date="2019" name="Curr. Microbiol.">
        <title>Vibrio chemaguriensis sp. nov., from Sundarbans, Bay of Bengal.</title>
        <authorList>
            <person name="Ghosh A."/>
            <person name="Bhadury P."/>
        </authorList>
    </citation>
    <scope>NUCLEOTIDE SEQUENCE [LARGE SCALE GENOMIC DNA]</scope>
    <source>
        <strain evidence="6 7">Iso1</strain>
    </source>
</reference>
<keyword evidence="4" id="KW-0233">DNA recombination</keyword>
<evidence type="ECO:0000313" key="6">
    <source>
        <dbReference type="EMBL" id="NKJ70554.1"/>
    </source>
</evidence>
<dbReference type="EMBL" id="SHOE01000041">
    <property type="protein sequence ID" value="NKJ70554.1"/>
    <property type="molecule type" value="Genomic_DNA"/>
</dbReference>
<keyword evidence="3" id="KW-0238">DNA-binding</keyword>
<evidence type="ECO:0000259" key="5">
    <source>
        <dbReference type="PROSITE" id="PS51898"/>
    </source>
</evidence>
<evidence type="ECO:0000313" key="7">
    <source>
        <dbReference type="Proteomes" id="UP000778757"/>
    </source>
</evidence>
<evidence type="ECO:0000256" key="2">
    <source>
        <dbReference type="ARBA" id="ARBA00022908"/>
    </source>
</evidence>
<dbReference type="PANTHER" id="PTHR30349">
    <property type="entry name" value="PHAGE INTEGRASE-RELATED"/>
    <property type="match status" value="1"/>
</dbReference>
<feature type="domain" description="Tyr recombinase" evidence="5">
    <location>
        <begin position="176"/>
        <end position="367"/>
    </location>
</feature>
<accession>A0ABX1I293</accession>
<comment type="caution">
    <text evidence="6">The sequence shown here is derived from an EMBL/GenBank/DDBJ whole genome shotgun (WGS) entry which is preliminary data.</text>
</comment>
<sequence length="383" mass="43617">MNLSSSVAQSLRSNFRDNVNLEAILNLEIPVQRSHKTLEPLTGVELLDAYTDSRIKLGKSKLKNIQQDHELLARVLHLIGFDDLNELDRAGAESVRDALSHYPTNAKKHSEFAGLTGYDVIFKNAALPKPKPSLSLTTVKGIIEKFSTFLNWSKAHGYVKDNVFYRLPKKSEKGGKKRLCFSDQHLAAIFKMKDYKSHSYLHPYYYWVPLLGRYTGARLNEICQLTIDDILQVDGVQCLKIWDNVEGQSVKNTSSIRLIPIHNELIAKGFLAFVNSKSKGRLFPELPLIKGYYSHNASKWFQRRRDSLGLGKGLDAHSFRHTFINELKQLGVSKEIIECIVGHKHNSESFDTYSEQYRPRILAPVVNMIDTSHTAYIRPYNLA</sequence>
<dbReference type="InterPro" id="IPR050090">
    <property type="entry name" value="Tyrosine_recombinase_XerCD"/>
</dbReference>
<dbReference type="Gene3D" id="1.10.443.10">
    <property type="entry name" value="Intergrase catalytic core"/>
    <property type="match status" value="1"/>
</dbReference>
<dbReference type="PROSITE" id="PS51898">
    <property type="entry name" value="TYR_RECOMBINASE"/>
    <property type="match status" value="1"/>
</dbReference>
<dbReference type="Proteomes" id="UP000778757">
    <property type="component" value="Unassembled WGS sequence"/>
</dbReference>
<protein>
    <submittedName>
        <fullName evidence="6">Site-specific integrase</fullName>
    </submittedName>
</protein>
<dbReference type="SUPFAM" id="SSF56349">
    <property type="entry name" value="DNA breaking-rejoining enzymes"/>
    <property type="match status" value="1"/>
</dbReference>
<evidence type="ECO:0000256" key="1">
    <source>
        <dbReference type="ARBA" id="ARBA00008857"/>
    </source>
</evidence>